<sequence>MIKKVLIKPWLVAVVCLVAFILLPQNSGYAAMADGTYSVNYQVIKPDGNSASIANDYFAKPGTIIVKNGEMTAQIKVNNSKWMTSFSANTGGNSVVSSNASTDTRVVQFNVTSLSNPTLAKIKVDIEDMNYHHSYSIRLAFDESSAKLVSAAGSSSNKSDTSSSSKDTATTTADVKGKGNVDNPQTGDTTPILLFAGAFALSGFFLLRQRALKKVEEL</sequence>
<keyword evidence="8" id="KW-1133">Transmembrane helix</keyword>
<dbReference type="Gene3D" id="2.60.40.1850">
    <property type="match status" value="1"/>
</dbReference>
<keyword evidence="11" id="KW-1185">Reference proteome</keyword>
<dbReference type="SUPFAM" id="SSF158911">
    <property type="entry name" value="NEAT domain-like"/>
    <property type="match status" value="1"/>
</dbReference>
<dbReference type="InterPro" id="IPR037250">
    <property type="entry name" value="NEAT_dom_sf"/>
</dbReference>
<evidence type="ECO:0000256" key="4">
    <source>
        <dbReference type="ARBA" id="ARBA00022729"/>
    </source>
</evidence>
<proteinExistence type="predicted"/>
<comment type="caution">
    <text evidence="10">The sequence shown here is derived from an EMBL/GenBank/DDBJ whole genome shotgun (WGS) entry which is preliminary data.</text>
</comment>
<evidence type="ECO:0000256" key="5">
    <source>
        <dbReference type="ARBA" id="ARBA00023004"/>
    </source>
</evidence>
<reference evidence="10 11" key="1">
    <citation type="submission" date="2020-12" db="EMBL/GenBank/DDBJ databases">
        <title>YIM B01967 draft genome.</title>
        <authorList>
            <person name="Yan X."/>
        </authorList>
    </citation>
    <scope>NUCLEOTIDE SEQUENCE [LARGE SCALE GENOMIC DNA]</scope>
    <source>
        <strain evidence="10 11">YIM B01967</strain>
    </source>
</reference>
<evidence type="ECO:0000259" key="9">
    <source>
        <dbReference type="PROSITE" id="PS50978"/>
    </source>
</evidence>
<feature type="domain" description="NEAT" evidence="9">
    <location>
        <begin position="32"/>
        <end position="149"/>
    </location>
</feature>
<evidence type="ECO:0000256" key="7">
    <source>
        <dbReference type="SAM" id="MobiDB-lite"/>
    </source>
</evidence>
<dbReference type="Proteomes" id="UP000618943">
    <property type="component" value="Unassembled WGS sequence"/>
</dbReference>
<dbReference type="PANTHER" id="PTHR37824">
    <property type="entry name" value="IRON-REGULATED SURFACE DETERMINANT PROTEIN C"/>
    <property type="match status" value="1"/>
</dbReference>
<keyword evidence="8" id="KW-0812">Transmembrane</keyword>
<comment type="subcellular location">
    <subcellularLocation>
        <location evidence="1">Secreted</location>
        <location evidence="1">Cell wall</location>
        <topology evidence="1">Peptidoglycan-anchor</topology>
    </subcellularLocation>
</comment>
<keyword evidence="2" id="KW-0134">Cell wall</keyword>
<organism evidence="10 11">
    <name type="scientific">Viridibacillus soli</name>
    <dbReference type="NCBI Taxonomy" id="2798301"/>
    <lineage>
        <taxon>Bacteria</taxon>
        <taxon>Bacillati</taxon>
        <taxon>Bacillota</taxon>
        <taxon>Bacilli</taxon>
        <taxon>Bacillales</taxon>
        <taxon>Caryophanaceae</taxon>
        <taxon>Viridibacillus</taxon>
    </lineage>
</organism>
<dbReference type="PROSITE" id="PS50978">
    <property type="entry name" value="NEAT"/>
    <property type="match status" value="1"/>
</dbReference>
<evidence type="ECO:0000256" key="6">
    <source>
        <dbReference type="ARBA" id="ARBA00023088"/>
    </source>
</evidence>
<dbReference type="RefSeq" id="WP_200750635.1">
    <property type="nucleotide sequence ID" value="NZ_JAEOAH010000064.1"/>
</dbReference>
<dbReference type="InterPro" id="IPR017502">
    <property type="entry name" value="Sortase_SrtB_target"/>
</dbReference>
<keyword evidence="5" id="KW-0408">Iron</keyword>
<dbReference type="SMART" id="SM00725">
    <property type="entry name" value="NEAT"/>
    <property type="match status" value="1"/>
</dbReference>
<dbReference type="NCBIfam" id="TIGR01167">
    <property type="entry name" value="LPXTG_anchor"/>
    <property type="match status" value="1"/>
</dbReference>
<keyword evidence="4" id="KW-0732">Signal</keyword>
<keyword evidence="8" id="KW-0472">Membrane</keyword>
<dbReference type="NCBIfam" id="TIGR03656">
    <property type="entry name" value="IsdC"/>
    <property type="match status" value="1"/>
</dbReference>
<gene>
    <name evidence="10" type="primary">isdC</name>
    <name evidence="10" type="ORF">JFL43_21535</name>
</gene>
<protein>
    <submittedName>
        <fullName evidence="10">Heme uptake protein IsdC</fullName>
    </submittedName>
</protein>
<dbReference type="Pfam" id="PF05031">
    <property type="entry name" value="NEAT"/>
    <property type="match status" value="1"/>
</dbReference>
<evidence type="ECO:0000256" key="3">
    <source>
        <dbReference type="ARBA" id="ARBA00022525"/>
    </source>
</evidence>
<accession>A0ABS1HDM8</accession>
<feature type="compositionally biased region" description="Low complexity" evidence="7">
    <location>
        <begin position="152"/>
        <end position="174"/>
    </location>
</feature>
<keyword evidence="3" id="KW-0964">Secreted</keyword>
<dbReference type="NCBIfam" id="TIGR03063">
    <property type="entry name" value="srtB_target"/>
    <property type="match status" value="1"/>
</dbReference>
<dbReference type="EMBL" id="JAEOAH010000064">
    <property type="protein sequence ID" value="MBK3497354.1"/>
    <property type="molecule type" value="Genomic_DNA"/>
</dbReference>
<dbReference type="InterPro" id="IPR006635">
    <property type="entry name" value="NEAT_dom"/>
</dbReference>
<evidence type="ECO:0000313" key="11">
    <source>
        <dbReference type="Proteomes" id="UP000618943"/>
    </source>
</evidence>
<dbReference type="InterPro" id="IPR019909">
    <property type="entry name" value="Haem_uptake_protein_IsdC"/>
</dbReference>
<keyword evidence="6" id="KW-0572">Peptidoglycan-anchor</keyword>
<feature type="region of interest" description="Disordered" evidence="7">
    <location>
        <begin position="152"/>
        <end position="186"/>
    </location>
</feature>
<evidence type="ECO:0000256" key="8">
    <source>
        <dbReference type="SAM" id="Phobius"/>
    </source>
</evidence>
<evidence type="ECO:0000256" key="2">
    <source>
        <dbReference type="ARBA" id="ARBA00022512"/>
    </source>
</evidence>
<evidence type="ECO:0000256" key="1">
    <source>
        <dbReference type="ARBA" id="ARBA00004168"/>
    </source>
</evidence>
<evidence type="ECO:0000313" key="10">
    <source>
        <dbReference type="EMBL" id="MBK3497354.1"/>
    </source>
</evidence>
<name>A0ABS1HDM8_9BACL</name>
<dbReference type="CDD" id="cd06920">
    <property type="entry name" value="NEAT"/>
    <property type="match status" value="1"/>
</dbReference>
<dbReference type="PANTHER" id="PTHR37824:SF1">
    <property type="entry name" value="IRON-REGULATED SURFACE DETERMINANT PROTEIN C"/>
    <property type="match status" value="1"/>
</dbReference>
<dbReference type="InterPro" id="IPR050436">
    <property type="entry name" value="IsdA"/>
</dbReference>
<feature type="transmembrane region" description="Helical" evidence="8">
    <location>
        <begin position="190"/>
        <end position="207"/>
    </location>
</feature>